<sequence length="117" mass="12755">MSQVTIEDVPGAVYIINGNHPATSLLFQWLTGYIVDHSLNHSRSGGNPSNIIMVPRPTTCSGDTLKPVSQNSMLVHSASERTLLEGFCNILWIPAAKKLGNRFVFLTTTLICMRAGI</sequence>
<keyword evidence="2" id="KW-1185">Reference proteome</keyword>
<reference evidence="1 2" key="1">
    <citation type="submission" date="2017-11" db="EMBL/GenBank/DDBJ databases">
        <title>Comparative genomics of Botrytis spp.</title>
        <authorList>
            <person name="Valero-Jimenez C.A."/>
            <person name="Tapia P."/>
            <person name="Veloso J."/>
            <person name="Silva-Moreno E."/>
            <person name="Staats M."/>
            <person name="Valdes J.H."/>
            <person name="Van Kan J.A.L."/>
        </authorList>
    </citation>
    <scope>NUCLEOTIDE SEQUENCE [LARGE SCALE GENOMIC DNA]</scope>
    <source>
        <strain evidence="1 2">MUCL2830</strain>
    </source>
</reference>
<dbReference type="Proteomes" id="UP000297299">
    <property type="component" value="Unassembled WGS sequence"/>
</dbReference>
<protein>
    <submittedName>
        <fullName evidence="1">Uncharacterized protein</fullName>
    </submittedName>
</protein>
<evidence type="ECO:0000313" key="1">
    <source>
        <dbReference type="EMBL" id="TEY55767.1"/>
    </source>
</evidence>
<comment type="caution">
    <text evidence="1">The sequence shown here is derived from an EMBL/GenBank/DDBJ whole genome shotgun (WGS) entry which is preliminary data.</text>
</comment>
<gene>
    <name evidence="1" type="ORF">BOTCAL_0228g00250</name>
</gene>
<evidence type="ECO:0000313" key="2">
    <source>
        <dbReference type="Proteomes" id="UP000297299"/>
    </source>
</evidence>
<accession>A0A4Y8CYF5</accession>
<proteinExistence type="predicted"/>
<dbReference type="OrthoDB" id="5215911at2759"/>
<dbReference type="AlphaFoldDB" id="A0A4Y8CYF5"/>
<dbReference type="EMBL" id="PHWZ01000228">
    <property type="protein sequence ID" value="TEY55767.1"/>
    <property type="molecule type" value="Genomic_DNA"/>
</dbReference>
<organism evidence="1 2">
    <name type="scientific">Botryotinia calthae</name>
    <dbReference type="NCBI Taxonomy" id="38488"/>
    <lineage>
        <taxon>Eukaryota</taxon>
        <taxon>Fungi</taxon>
        <taxon>Dikarya</taxon>
        <taxon>Ascomycota</taxon>
        <taxon>Pezizomycotina</taxon>
        <taxon>Leotiomycetes</taxon>
        <taxon>Helotiales</taxon>
        <taxon>Sclerotiniaceae</taxon>
        <taxon>Botryotinia</taxon>
    </lineage>
</organism>
<name>A0A4Y8CYF5_9HELO</name>